<evidence type="ECO:0000256" key="2">
    <source>
        <dbReference type="SAM" id="Phobius"/>
    </source>
</evidence>
<organism evidence="3 4">
    <name type="scientific">Glomus cerebriforme</name>
    <dbReference type="NCBI Taxonomy" id="658196"/>
    <lineage>
        <taxon>Eukaryota</taxon>
        <taxon>Fungi</taxon>
        <taxon>Fungi incertae sedis</taxon>
        <taxon>Mucoromycota</taxon>
        <taxon>Glomeromycotina</taxon>
        <taxon>Glomeromycetes</taxon>
        <taxon>Glomerales</taxon>
        <taxon>Glomeraceae</taxon>
        <taxon>Glomus</taxon>
    </lineage>
</organism>
<feature type="region of interest" description="Disordered" evidence="1">
    <location>
        <begin position="21"/>
        <end position="45"/>
    </location>
</feature>
<proteinExistence type="predicted"/>
<dbReference type="OrthoDB" id="2413278at2759"/>
<protein>
    <submittedName>
        <fullName evidence="3">Uncharacterized protein</fullName>
    </submittedName>
</protein>
<dbReference type="Proteomes" id="UP000265703">
    <property type="component" value="Unassembled WGS sequence"/>
</dbReference>
<feature type="transmembrane region" description="Helical" evidence="2">
    <location>
        <begin position="355"/>
        <end position="379"/>
    </location>
</feature>
<sequence length="388" mass="45598">MSAEQIQNDELLQILQALLPQEESGSSKPHTNVEKKPLKRNNGNKKDSKGIIYPYLSVGEKLAEKLLKELFDIDNLSAYKELVFWLEKTCWIMKNFEFPSFTTNGSGDRYAVHMIALIKYIRSNPYTAKSSGFIEFYKSQPESKDYPLVDRGVYYPNTIFGQLLNISNAKDEDVRFADMVHSVFPHGRKVLQWKQQNKVPPSVNQKIDLPMDRMKNWLLDFEESIYFDEHLELKGRKVKIYSYGLETQTLMFTFEYNRLAQLYGIEMVGLEIMKSYSFLMNNRESRNIMLENQIWMNGSDNDFDAIFRMTHMLTDKIGYTVLAEKFLGLERKLHSFLFRLHTDLRKKWLYDPMDYYFFIFSILLGIATLIQTVVAIISLRLQWLQSSN</sequence>
<evidence type="ECO:0000313" key="4">
    <source>
        <dbReference type="Proteomes" id="UP000265703"/>
    </source>
</evidence>
<reference evidence="3 4" key="1">
    <citation type="submission" date="2018-06" db="EMBL/GenBank/DDBJ databases">
        <title>Comparative genomics reveals the genomic features of Rhizophagus irregularis, R. cerebriforme, R. diaphanum and Gigaspora rosea, and their symbiotic lifestyle signature.</title>
        <authorList>
            <person name="Morin E."/>
            <person name="San Clemente H."/>
            <person name="Chen E.C.H."/>
            <person name="De La Providencia I."/>
            <person name="Hainaut M."/>
            <person name="Kuo A."/>
            <person name="Kohler A."/>
            <person name="Murat C."/>
            <person name="Tang N."/>
            <person name="Roy S."/>
            <person name="Loubradou J."/>
            <person name="Henrissat B."/>
            <person name="Grigoriev I.V."/>
            <person name="Corradi N."/>
            <person name="Roux C."/>
            <person name="Martin F.M."/>
        </authorList>
    </citation>
    <scope>NUCLEOTIDE SEQUENCE [LARGE SCALE GENOMIC DNA]</scope>
    <source>
        <strain evidence="3 4">DAOM 227022</strain>
    </source>
</reference>
<keyword evidence="2" id="KW-0472">Membrane</keyword>
<evidence type="ECO:0000256" key="1">
    <source>
        <dbReference type="SAM" id="MobiDB-lite"/>
    </source>
</evidence>
<accession>A0A397TAE8</accession>
<keyword evidence="2" id="KW-0812">Transmembrane</keyword>
<keyword evidence="2" id="KW-1133">Transmembrane helix</keyword>
<evidence type="ECO:0000313" key="3">
    <source>
        <dbReference type="EMBL" id="RIA91894.1"/>
    </source>
</evidence>
<gene>
    <name evidence="3" type="ORF">C1645_804968</name>
</gene>
<keyword evidence="4" id="KW-1185">Reference proteome</keyword>
<comment type="caution">
    <text evidence="3">The sequence shown here is derived from an EMBL/GenBank/DDBJ whole genome shotgun (WGS) entry which is preliminary data.</text>
</comment>
<name>A0A397TAE8_9GLOM</name>
<dbReference type="AlphaFoldDB" id="A0A397TAE8"/>
<dbReference type="EMBL" id="QKYT01000140">
    <property type="protein sequence ID" value="RIA91894.1"/>
    <property type="molecule type" value="Genomic_DNA"/>
</dbReference>